<evidence type="ECO:0000256" key="4">
    <source>
        <dbReference type="ARBA" id="ARBA00022989"/>
    </source>
</evidence>
<reference evidence="7" key="1">
    <citation type="submission" date="2020-01" db="EMBL/GenBank/DDBJ databases">
        <authorList>
            <consortium name="DOE Joint Genome Institute"/>
            <person name="Haridas S."/>
            <person name="Albert R."/>
            <person name="Binder M."/>
            <person name="Bloem J."/>
            <person name="Labutti K."/>
            <person name="Salamov A."/>
            <person name="Andreopoulos B."/>
            <person name="Baker S.E."/>
            <person name="Barry K."/>
            <person name="Bills G."/>
            <person name="Bluhm B.H."/>
            <person name="Cannon C."/>
            <person name="Castanera R."/>
            <person name="Culley D.E."/>
            <person name="Daum C."/>
            <person name="Ezra D."/>
            <person name="Gonzalez J.B."/>
            <person name="Henrissat B."/>
            <person name="Kuo A."/>
            <person name="Liang C."/>
            <person name="Lipzen A."/>
            <person name="Lutzoni F."/>
            <person name="Magnuson J."/>
            <person name="Mondo S."/>
            <person name="Nolan M."/>
            <person name="Ohm R."/>
            <person name="Pangilinan J."/>
            <person name="Park H.-J."/>
            <person name="Ramirez L."/>
            <person name="Alfaro M."/>
            <person name="Sun H."/>
            <person name="Tritt A."/>
            <person name="Yoshinaga Y."/>
            <person name="Zwiers L.-H."/>
            <person name="Turgeon B.G."/>
            <person name="Goodwin S.B."/>
            <person name="Spatafora J.W."/>
            <person name="Crous P.W."/>
            <person name="Grigoriev I.V."/>
        </authorList>
    </citation>
    <scope>NUCLEOTIDE SEQUENCE</scope>
    <source>
        <strain evidence="7">IPT5</strain>
    </source>
</reference>
<sequence length="260" mass="28854">MIGFDGMFHMSDEVQVSRVRVPRFMIFSVAVNASLQTLSMLILLFTIGKVDRVSASSLSIIEVYYQATGSRAATNIFLFMLLFIILLSVFNVLTSVSRRAQAFAQDARLPFSRVITKVHPKLQISLNALLLVASCSCLLALINVTSTFAYDALIGLPAIGLWISYFFPILLILLCRLNYRSSAQIVWAPLKLGKAGLPINVSAMWYIVFILIWIPFSAILPVNRLNLNYAGPIFGAVVTGGLLDWYLSGRIRFRLPVARG</sequence>
<keyword evidence="8" id="KW-1185">Reference proteome</keyword>
<evidence type="ECO:0000256" key="1">
    <source>
        <dbReference type="ARBA" id="ARBA00004141"/>
    </source>
</evidence>
<accession>A0A6A7BAC9</accession>
<evidence type="ECO:0000256" key="3">
    <source>
        <dbReference type="ARBA" id="ARBA00022692"/>
    </source>
</evidence>
<dbReference type="GO" id="GO:0016020">
    <property type="term" value="C:membrane"/>
    <property type="evidence" value="ECO:0007669"/>
    <property type="project" value="UniProtKB-SubCell"/>
</dbReference>
<evidence type="ECO:0000313" key="7">
    <source>
        <dbReference type="EMBL" id="KAF2851309.1"/>
    </source>
</evidence>
<dbReference type="Gene3D" id="1.20.1740.10">
    <property type="entry name" value="Amino acid/polyamine transporter I"/>
    <property type="match status" value="1"/>
</dbReference>
<gene>
    <name evidence="7" type="ORF">T440DRAFT_395107</name>
</gene>
<dbReference type="Pfam" id="PF13520">
    <property type="entry name" value="AA_permease_2"/>
    <property type="match status" value="1"/>
</dbReference>
<feature type="transmembrane region" description="Helical" evidence="6">
    <location>
        <begin position="154"/>
        <end position="174"/>
    </location>
</feature>
<dbReference type="GO" id="GO:0022857">
    <property type="term" value="F:transmembrane transporter activity"/>
    <property type="evidence" value="ECO:0007669"/>
    <property type="project" value="InterPro"/>
</dbReference>
<evidence type="ECO:0000313" key="8">
    <source>
        <dbReference type="Proteomes" id="UP000799423"/>
    </source>
</evidence>
<feature type="transmembrane region" description="Helical" evidence="6">
    <location>
        <begin position="122"/>
        <end position="142"/>
    </location>
</feature>
<proteinExistence type="predicted"/>
<keyword evidence="5 6" id="KW-0472">Membrane</keyword>
<dbReference type="Proteomes" id="UP000799423">
    <property type="component" value="Unassembled WGS sequence"/>
</dbReference>
<feature type="transmembrane region" description="Helical" evidence="6">
    <location>
        <begin position="195"/>
        <end position="216"/>
    </location>
</feature>
<dbReference type="InterPro" id="IPR002293">
    <property type="entry name" value="AA/rel_permease1"/>
</dbReference>
<keyword evidence="2" id="KW-0813">Transport</keyword>
<dbReference type="PANTHER" id="PTHR45649:SF5">
    <property type="entry name" value="GABA TRANSPORTER (EUROFUNG)-RELATED"/>
    <property type="match status" value="1"/>
</dbReference>
<evidence type="ECO:0008006" key="9">
    <source>
        <dbReference type="Google" id="ProtNLM"/>
    </source>
</evidence>
<protein>
    <recommendedName>
        <fullName evidence="9">Amino acid permease/ SLC12A domain-containing protein</fullName>
    </recommendedName>
</protein>
<dbReference type="PANTHER" id="PTHR45649">
    <property type="entry name" value="AMINO-ACID PERMEASE BAT1"/>
    <property type="match status" value="1"/>
</dbReference>
<dbReference type="EMBL" id="MU006303">
    <property type="protein sequence ID" value="KAF2851309.1"/>
    <property type="molecule type" value="Genomic_DNA"/>
</dbReference>
<dbReference type="OrthoDB" id="3257095at2759"/>
<feature type="transmembrane region" description="Helical" evidence="6">
    <location>
        <begin position="24"/>
        <end position="47"/>
    </location>
</feature>
<name>A0A6A7BAC9_9PLEO</name>
<comment type="subcellular location">
    <subcellularLocation>
        <location evidence="1">Membrane</location>
        <topology evidence="1">Multi-pass membrane protein</topology>
    </subcellularLocation>
</comment>
<dbReference type="AlphaFoldDB" id="A0A6A7BAC9"/>
<evidence type="ECO:0000256" key="5">
    <source>
        <dbReference type="ARBA" id="ARBA00023136"/>
    </source>
</evidence>
<keyword evidence="4 6" id="KW-1133">Transmembrane helix</keyword>
<evidence type="ECO:0000256" key="6">
    <source>
        <dbReference type="SAM" id="Phobius"/>
    </source>
</evidence>
<organism evidence="7 8">
    <name type="scientific">Plenodomus tracheiphilus IPT5</name>
    <dbReference type="NCBI Taxonomy" id="1408161"/>
    <lineage>
        <taxon>Eukaryota</taxon>
        <taxon>Fungi</taxon>
        <taxon>Dikarya</taxon>
        <taxon>Ascomycota</taxon>
        <taxon>Pezizomycotina</taxon>
        <taxon>Dothideomycetes</taxon>
        <taxon>Pleosporomycetidae</taxon>
        <taxon>Pleosporales</taxon>
        <taxon>Pleosporineae</taxon>
        <taxon>Leptosphaeriaceae</taxon>
        <taxon>Plenodomus</taxon>
    </lineage>
</organism>
<feature type="transmembrane region" description="Helical" evidence="6">
    <location>
        <begin position="72"/>
        <end position="93"/>
    </location>
</feature>
<feature type="transmembrane region" description="Helical" evidence="6">
    <location>
        <begin position="228"/>
        <end position="247"/>
    </location>
</feature>
<evidence type="ECO:0000256" key="2">
    <source>
        <dbReference type="ARBA" id="ARBA00022448"/>
    </source>
</evidence>
<keyword evidence="3 6" id="KW-0812">Transmembrane</keyword>